<reference evidence="6 7" key="1">
    <citation type="journal article" date="2015" name="Genome Announc.">
        <title>Draft Genome Sequence of Brevibacillus brevis DZQ7, a Plant Growth-Promoting Rhizobacterium with Broad-Spectrum Antimicrobial Activity.</title>
        <authorList>
            <person name="Hou Q."/>
            <person name="Wang C."/>
            <person name="Hou X."/>
            <person name="Xia Z."/>
            <person name="Ye J."/>
            <person name="Liu K."/>
            <person name="Liu H."/>
            <person name="Wang J."/>
            <person name="Guo H."/>
            <person name="Yu X."/>
            <person name="Yang Y."/>
            <person name="Du B."/>
            <person name="Ding Y."/>
        </authorList>
    </citation>
    <scope>NUCLEOTIDE SEQUENCE [LARGE SCALE GENOMIC DNA]</scope>
    <source>
        <strain evidence="6 7">DZQ7</strain>
    </source>
</reference>
<name>A0A2Z4MIM7_BREBE</name>
<dbReference type="RefSeq" id="WP_048032917.1">
    <property type="nucleotide sequence ID" value="NZ_CP030117.1"/>
</dbReference>
<dbReference type="InterPro" id="IPR000847">
    <property type="entry name" value="LysR_HTH_N"/>
</dbReference>
<dbReference type="SUPFAM" id="SSF46785">
    <property type="entry name" value="Winged helix' DNA-binding domain"/>
    <property type="match status" value="1"/>
</dbReference>
<protein>
    <submittedName>
        <fullName evidence="6">LysR family transcriptional regulator</fullName>
    </submittedName>
</protein>
<evidence type="ECO:0000313" key="7">
    <source>
        <dbReference type="Proteomes" id="UP000036061"/>
    </source>
</evidence>
<dbReference type="AlphaFoldDB" id="A0A2Z4MIM7"/>
<evidence type="ECO:0000313" key="6">
    <source>
        <dbReference type="EMBL" id="AWX56221.1"/>
    </source>
</evidence>
<dbReference type="SUPFAM" id="SSF53850">
    <property type="entry name" value="Periplasmic binding protein-like II"/>
    <property type="match status" value="1"/>
</dbReference>
<dbReference type="PROSITE" id="PS50931">
    <property type="entry name" value="HTH_LYSR"/>
    <property type="match status" value="1"/>
</dbReference>
<dbReference type="InterPro" id="IPR005119">
    <property type="entry name" value="LysR_subst-bd"/>
</dbReference>
<feature type="domain" description="HTH lysR-type" evidence="5">
    <location>
        <begin position="1"/>
        <end position="58"/>
    </location>
</feature>
<dbReference type="FunFam" id="1.10.10.10:FF:000001">
    <property type="entry name" value="LysR family transcriptional regulator"/>
    <property type="match status" value="1"/>
</dbReference>
<keyword evidence="3" id="KW-0238">DNA-binding</keyword>
<dbReference type="Proteomes" id="UP000036061">
    <property type="component" value="Chromosome"/>
</dbReference>
<evidence type="ECO:0000259" key="5">
    <source>
        <dbReference type="PROSITE" id="PS50931"/>
    </source>
</evidence>
<evidence type="ECO:0000256" key="1">
    <source>
        <dbReference type="ARBA" id="ARBA00009437"/>
    </source>
</evidence>
<dbReference type="EMBL" id="CP030117">
    <property type="protein sequence ID" value="AWX56221.1"/>
    <property type="molecule type" value="Genomic_DNA"/>
</dbReference>
<dbReference type="Pfam" id="PF00126">
    <property type="entry name" value="HTH_1"/>
    <property type="match status" value="1"/>
</dbReference>
<sequence length="307" mass="35042">MRIEQLIYITEIAKTGSIANTAERLFVSSPGISLAISSLEEELGVKIFERSRTGLEPTEVGRKLILRAQEVLNHIEEFKNEARCDSSEFEGQLSISIVPGICRTLVPKTLAAITTKFPKVHLHVKEAHLMQVRKDVLNGDVDIGVIYSFPSSHEENKLLTTTHITDSSMMVCFRKDSELASKEIVYMEDLYNYPIVASTNLSDTKKFYSYLFEEFHKINFFVQSQNYETKKHFISQGMALGFETRLTTKTDPFFQREDIICKPLIAKEPVVSYYCIKLKNQYVSAVGKEFLKELQVQAEPFKEGSRL</sequence>
<dbReference type="CDD" id="cd05466">
    <property type="entry name" value="PBP2_LTTR_substrate"/>
    <property type="match status" value="1"/>
</dbReference>
<dbReference type="PRINTS" id="PR00039">
    <property type="entry name" value="HTHLYSR"/>
</dbReference>
<dbReference type="GO" id="GO:0000976">
    <property type="term" value="F:transcription cis-regulatory region binding"/>
    <property type="evidence" value="ECO:0007669"/>
    <property type="project" value="TreeGrafter"/>
</dbReference>
<accession>A0A2Z4MIM7</accession>
<keyword evidence="4" id="KW-0804">Transcription</keyword>
<proteinExistence type="inferred from homology"/>
<dbReference type="PANTHER" id="PTHR30126:SF39">
    <property type="entry name" value="HTH-TYPE TRANSCRIPTIONAL REGULATOR CYSL"/>
    <property type="match status" value="1"/>
</dbReference>
<dbReference type="Gene3D" id="1.10.10.10">
    <property type="entry name" value="Winged helix-like DNA-binding domain superfamily/Winged helix DNA-binding domain"/>
    <property type="match status" value="1"/>
</dbReference>
<evidence type="ECO:0000256" key="4">
    <source>
        <dbReference type="ARBA" id="ARBA00023163"/>
    </source>
</evidence>
<dbReference type="PANTHER" id="PTHR30126">
    <property type="entry name" value="HTH-TYPE TRANSCRIPTIONAL REGULATOR"/>
    <property type="match status" value="1"/>
</dbReference>
<dbReference type="InterPro" id="IPR036390">
    <property type="entry name" value="WH_DNA-bd_sf"/>
</dbReference>
<gene>
    <name evidence="6" type="ORF">AB432_014765</name>
</gene>
<evidence type="ECO:0000256" key="3">
    <source>
        <dbReference type="ARBA" id="ARBA00023125"/>
    </source>
</evidence>
<dbReference type="Pfam" id="PF03466">
    <property type="entry name" value="LysR_substrate"/>
    <property type="match status" value="1"/>
</dbReference>
<dbReference type="Gene3D" id="3.40.190.10">
    <property type="entry name" value="Periplasmic binding protein-like II"/>
    <property type="match status" value="2"/>
</dbReference>
<evidence type="ECO:0000256" key="2">
    <source>
        <dbReference type="ARBA" id="ARBA00023015"/>
    </source>
</evidence>
<comment type="similarity">
    <text evidence="1">Belongs to the LysR transcriptional regulatory family.</text>
</comment>
<dbReference type="GO" id="GO:0003700">
    <property type="term" value="F:DNA-binding transcription factor activity"/>
    <property type="evidence" value="ECO:0007669"/>
    <property type="project" value="InterPro"/>
</dbReference>
<keyword evidence="2" id="KW-0805">Transcription regulation</keyword>
<organism evidence="6 7">
    <name type="scientific">Brevibacillus brevis</name>
    <name type="common">Bacillus brevis</name>
    <dbReference type="NCBI Taxonomy" id="1393"/>
    <lineage>
        <taxon>Bacteria</taxon>
        <taxon>Bacillati</taxon>
        <taxon>Bacillota</taxon>
        <taxon>Bacilli</taxon>
        <taxon>Bacillales</taxon>
        <taxon>Paenibacillaceae</taxon>
        <taxon>Brevibacillus</taxon>
    </lineage>
</organism>
<dbReference type="InterPro" id="IPR036388">
    <property type="entry name" value="WH-like_DNA-bd_sf"/>
</dbReference>